<feature type="non-terminal residue" evidence="1">
    <location>
        <position position="73"/>
    </location>
</feature>
<comment type="caution">
    <text evidence="1">The sequence shown here is derived from an EMBL/GenBank/DDBJ whole genome shotgun (WGS) entry which is preliminary data.</text>
</comment>
<reference evidence="1 2" key="1">
    <citation type="submission" date="2020-09" db="EMBL/GenBank/DDBJ databases">
        <title>De no assembly of potato wild relative species, Solanum commersonii.</title>
        <authorList>
            <person name="Cho K."/>
        </authorList>
    </citation>
    <scope>NUCLEOTIDE SEQUENCE [LARGE SCALE GENOMIC DNA]</scope>
    <source>
        <strain evidence="1">LZ3.2</strain>
        <tissue evidence="1">Leaf</tissue>
    </source>
</reference>
<dbReference type="AlphaFoldDB" id="A0A9J5WV71"/>
<accession>A0A9J5WV71</accession>
<protein>
    <submittedName>
        <fullName evidence="1">Uncharacterized protein</fullName>
    </submittedName>
</protein>
<proteinExistence type="predicted"/>
<sequence length="73" mass="8737">MPTPYAFYQLIQQFLQLIQIWYSQTTYLIFVLKVAFPVQQVKIHSLLEFGVDPWCTYEDWSNVTNLFVSKPFL</sequence>
<organism evidence="1 2">
    <name type="scientific">Solanum commersonii</name>
    <name type="common">Commerson's wild potato</name>
    <name type="synonym">Commerson's nightshade</name>
    <dbReference type="NCBI Taxonomy" id="4109"/>
    <lineage>
        <taxon>Eukaryota</taxon>
        <taxon>Viridiplantae</taxon>
        <taxon>Streptophyta</taxon>
        <taxon>Embryophyta</taxon>
        <taxon>Tracheophyta</taxon>
        <taxon>Spermatophyta</taxon>
        <taxon>Magnoliopsida</taxon>
        <taxon>eudicotyledons</taxon>
        <taxon>Gunneridae</taxon>
        <taxon>Pentapetalae</taxon>
        <taxon>asterids</taxon>
        <taxon>lamiids</taxon>
        <taxon>Solanales</taxon>
        <taxon>Solanaceae</taxon>
        <taxon>Solanoideae</taxon>
        <taxon>Solaneae</taxon>
        <taxon>Solanum</taxon>
    </lineage>
</organism>
<dbReference type="Proteomes" id="UP000824120">
    <property type="component" value="Chromosome 10"/>
</dbReference>
<dbReference type="EMBL" id="JACXVP010000010">
    <property type="protein sequence ID" value="KAG5579215.1"/>
    <property type="molecule type" value="Genomic_DNA"/>
</dbReference>
<gene>
    <name evidence="1" type="ORF">H5410_049842</name>
</gene>
<name>A0A9J5WV71_SOLCO</name>
<evidence type="ECO:0000313" key="1">
    <source>
        <dbReference type="EMBL" id="KAG5579215.1"/>
    </source>
</evidence>
<evidence type="ECO:0000313" key="2">
    <source>
        <dbReference type="Proteomes" id="UP000824120"/>
    </source>
</evidence>
<keyword evidence="2" id="KW-1185">Reference proteome</keyword>